<dbReference type="RefSeq" id="WP_076448028.1">
    <property type="nucleotide sequence ID" value="NZ_FTOQ01000005.1"/>
</dbReference>
<dbReference type="EMBL" id="FTOQ01000005">
    <property type="protein sequence ID" value="SIS87745.1"/>
    <property type="molecule type" value="Genomic_DNA"/>
</dbReference>
<dbReference type="Pfam" id="PF05036">
    <property type="entry name" value="SPOR"/>
    <property type="match status" value="1"/>
</dbReference>
<accession>A0A1N7MNM4</accession>
<dbReference type="Gene3D" id="3.30.70.1070">
    <property type="entry name" value="Sporulation related repeat"/>
    <property type="match status" value="1"/>
</dbReference>
<reference evidence="5" key="1">
    <citation type="submission" date="2017-01" db="EMBL/GenBank/DDBJ databases">
        <authorList>
            <person name="Varghese N."/>
            <person name="Submissions S."/>
        </authorList>
    </citation>
    <scope>NUCLEOTIDE SEQUENCE [LARGE SCALE GENOMIC DNA]</scope>
    <source>
        <strain evidence="5">DSM 29430</strain>
    </source>
</reference>
<feature type="domain" description="SPOR" evidence="3">
    <location>
        <begin position="239"/>
        <end position="324"/>
    </location>
</feature>
<dbReference type="AlphaFoldDB" id="A0A1N7MNM4"/>
<sequence length="324" mass="33650">MADIYRSGPVAGSAGQSTFATLTHLTGAALSLALIVGIGVWGTKLILRDVSGIPVVRATEGPMRVQPDDPGGRLADHQGLAVNDVAGQGMAAPPPSEIRLAPRDAALSAEDVPLGALGARPRSRQAALPESPTLGEEAPEALEAQEVPLPEGEMAETGAPDAALEDAAEPEEFASATIGITDDPVRAAIDATVEMALEADGGIARSLRPQTRPAGLRDTARSAAAAATPAGAKEVDPTSLPAGTRLVQLGAYDSVETARREWSRFETRFEDYLSGKDRVIEQAASGGKTFYRLRAHGFADLSDARRFCAALVAENADCIPVVTR</sequence>
<feature type="region of interest" description="Disordered" evidence="1">
    <location>
        <begin position="116"/>
        <end position="139"/>
    </location>
</feature>
<keyword evidence="2" id="KW-1133">Transmembrane helix</keyword>
<dbReference type="InterPro" id="IPR007730">
    <property type="entry name" value="SPOR-like_dom"/>
</dbReference>
<evidence type="ECO:0000313" key="5">
    <source>
        <dbReference type="Proteomes" id="UP000186684"/>
    </source>
</evidence>
<proteinExistence type="predicted"/>
<name>A0A1N7MNM4_9RHOB</name>
<feature type="transmembrane region" description="Helical" evidence="2">
    <location>
        <begin position="28"/>
        <end position="47"/>
    </location>
</feature>
<dbReference type="GO" id="GO:0042834">
    <property type="term" value="F:peptidoglycan binding"/>
    <property type="evidence" value="ECO:0007669"/>
    <property type="project" value="InterPro"/>
</dbReference>
<evidence type="ECO:0000256" key="2">
    <source>
        <dbReference type="SAM" id="Phobius"/>
    </source>
</evidence>
<dbReference type="SUPFAM" id="SSF110997">
    <property type="entry name" value="Sporulation related repeat"/>
    <property type="match status" value="1"/>
</dbReference>
<evidence type="ECO:0000259" key="3">
    <source>
        <dbReference type="PROSITE" id="PS51724"/>
    </source>
</evidence>
<feature type="region of interest" description="Disordered" evidence="1">
    <location>
        <begin position="208"/>
        <end position="239"/>
    </location>
</feature>
<dbReference type="PROSITE" id="PS51724">
    <property type="entry name" value="SPOR"/>
    <property type="match status" value="1"/>
</dbReference>
<dbReference type="Proteomes" id="UP000186684">
    <property type="component" value="Unassembled WGS sequence"/>
</dbReference>
<protein>
    <submittedName>
        <fullName evidence="4">Sporulation related domain-containing protein</fullName>
    </submittedName>
</protein>
<keyword evidence="2" id="KW-0472">Membrane</keyword>
<dbReference type="STRING" id="633194.SAMN05421759_10539"/>
<keyword evidence="2" id="KW-0812">Transmembrane</keyword>
<organism evidence="4 5">
    <name type="scientific">Roseivivax lentus</name>
    <dbReference type="NCBI Taxonomy" id="633194"/>
    <lineage>
        <taxon>Bacteria</taxon>
        <taxon>Pseudomonadati</taxon>
        <taxon>Pseudomonadota</taxon>
        <taxon>Alphaproteobacteria</taxon>
        <taxon>Rhodobacterales</taxon>
        <taxon>Roseobacteraceae</taxon>
        <taxon>Roseivivax</taxon>
    </lineage>
</organism>
<gene>
    <name evidence="4" type="ORF">SAMN05421759_10539</name>
</gene>
<keyword evidence="5" id="KW-1185">Reference proteome</keyword>
<feature type="compositionally biased region" description="Low complexity" evidence="1">
    <location>
        <begin position="214"/>
        <end position="232"/>
    </location>
</feature>
<dbReference type="InterPro" id="IPR036680">
    <property type="entry name" value="SPOR-like_sf"/>
</dbReference>
<evidence type="ECO:0000256" key="1">
    <source>
        <dbReference type="SAM" id="MobiDB-lite"/>
    </source>
</evidence>
<evidence type="ECO:0000313" key="4">
    <source>
        <dbReference type="EMBL" id="SIS87745.1"/>
    </source>
</evidence>